<sequence length="102" mass="10987">MAGSFLGTLVSLKLGRSLTGERIIAPPPEKEKGYDLDLCALRFRAIRGHQDSGTGNLGNHALEAEECTLTVSLDIAMVSQSDQIEDIPSTSCLQKAKMRLQA</sequence>
<dbReference type="AlphaFoldDB" id="A0A8T2XNS0"/>
<evidence type="ECO:0000313" key="1">
    <source>
        <dbReference type="EMBL" id="KAH8494650.1"/>
    </source>
</evidence>
<reference evidence="1" key="1">
    <citation type="journal article" date="2021" name="J. Hered.">
        <title>Genome Assembly of Salicaceae Populus deltoides (Eastern Cottonwood) I-69 Based on Nanopore Sequencing and Hi-C Technologies.</title>
        <authorList>
            <person name="Bai S."/>
            <person name="Wu H."/>
            <person name="Zhang J."/>
            <person name="Pan Z."/>
            <person name="Zhao W."/>
            <person name="Li Z."/>
            <person name="Tong C."/>
        </authorList>
    </citation>
    <scope>NUCLEOTIDE SEQUENCE</scope>
    <source>
        <tissue evidence="1">Leaf</tissue>
    </source>
</reference>
<keyword evidence="2" id="KW-1185">Reference proteome</keyword>
<organism evidence="1 2">
    <name type="scientific">Populus deltoides</name>
    <name type="common">Eastern poplar</name>
    <name type="synonym">Eastern cottonwood</name>
    <dbReference type="NCBI Taxonomy" id="3696"/>
    <lineage>
        <taxon>Eukaryota</taxon>
        <taxon>Viridiplantae</taxon>
        <taxon>Streptophyta</taxon>
        <taxon>Embryophyta</taxon>
        <taxon>Tracheophyta</taxon>
        <taxon>Spermatophyta</taxon>
        <taxon>Magnoliopsida</taxon>
        <taxon>eudicotyledons</taxon>
        <taxon>Gunneridae</taxon>
        <taxon>Pentapetalae</taxon>
        <taxon>rosids</taxon>
        <taxon>fabids</taxon>
        <taxon>Malpighiales</taxon>
        <taxon>Salicaceae</taxon>
        <taxon>Saliceae</taxon>
        <taxon>Populus</taxon>
    </lineage>
</organism>
<proteinExistence type="predicted"/>
<protein>
    <submittedName>
        <fullName evidence="1">Uncharacterized protein</fullName>
    </submittedName>
</protein>
<dbReference type="EMBL" id="JACEGQ020000011">
    <property type="protein sequence ID" value="KAH8494650.1"/>
    <property type="molecule type" value="Genomic_DNA"/>
</dbReference>
<dbReference type="Proteomes" id="UP000807159">
    <property type="component" value="Chromosome 11"/>
</dbReference>
<name>A0A8T2XNS0_POPDE</name>
<accession>A0A8T2XNS0</accession>
<gene>
    <name evidence="1" type="ORF">H0E87_021152</name>
</gene>
<evidence type="ECO:0000313" key="2">
    <source>
        <dbReference type="Proteomes" id="UP000807159"/>
    </source>
</evidence>
<comment type="caution">
    <text evidence="1">The sequence shown here is derived from an EMBL/GenBank/DDBJ whole genome shotgun (WGS) entry which is preliminary data.</text>
</comment>